<dbReference type="SFLD" id="SFLDG01123">
    <property type="entry name" value="methyltransferase_(Class_B)"/>
    <property type="match status" value="1"/>
</dbReference>
<dbReference type="GO" id="GO:0046872">
    <property type="term" value="F:metal ion binding"/>
    <property type="evidence" value="ECO:0007669"/>
    <property type="project" value="UniProtKB-KW"/>
</dbReference>
<keyword evidence="10" id="KW-1185">Reference proteome</keyword>
<dbReference type="GO" id="GO:0005829">
    <property type="term" value="C:cytosol"/>
    <property type="evidence" value="ECO:0007669"/>
    <property type="project" value="TreeGrafter"/>
</dbReference>
<organism evidence="9 10">
    <name type="scientific">Candidatus Entotheonella gemina</name>
    <dbReference type="NCBI Taxonomy" id="1429439"/>
    <lineage>
        <taxon>Bacteria</taxon>
        <taxon>Pseudomonadati</taxon>
        <taxon>Nitrospinota/Tectimicrobiota group</taxon>
        <taxon>Candidatus Tectimicrobiota</taxon>
        <taxon>Candidatus Entotheonellia</taxon>
        <taxon>Candidatus Entotheonellales</taxon>
        <taxon>Candidatus Entotheonellaceae</taxon>
        <taxon>Candidatus Entotheonella</taxon>
    </lineage>
</organism>
<protein>
    <recommendedName>
        <fullName evidence="8">Radical SAM core domain-containing protein</fullName>
    </recommendedName>
</protein>
<dbReference type="InterPro" id="IPR007197">
    <property type="entry name" value="rSAM"/>
</dbReference>
<evidence type="ECO:0000256" key="1">
    <source>
        <dbReference type="ARBA" id="ARBA00001966"/>
    </source>
</evidence>
<dbReference type="PANTHER" id="PTHR43409">
    <property type="entry name" value="ANAEROBIC MAGNESIUM-PROTOPORPHYRIN IX MONOMETHYL ESTER CYCLASE-RELATED"/>
    <property type="match status" value="1"/>
</dbReference>
<dbReference type="HOGENOM" id="CLU_021572_4_1_7"/>
<dbReference type="EMBL" id="AZHX01001378">
    <property type="protein sequence ID" value="ETX03824.1"/>
    <property type="molecule type" value="Genomic_DNA"/>
</dbReference>
<evidence type="ECO:0000256" key="4">
    <source>
        <dbReference type="ARBA" id="ARBA00022691"/>
    </source>
</evidence>
<dbReference type="SFLD" id="SFLDS00029">
    <property type="entry name" value="Radical_SAM"/>
    <property type="match status" value="1"/>
</dbReference>
<comment type="caution">
    <text evidence="9">The sequence shown here is derived from an EMBL/GenBank/DDBJ whole genome shotgun (WGS) entry which is preliminary data.</text>
</comment>
<dbReference type="GO" id="GO:0003824">
    <property type="term" value="F:catalytic activity"/>
    <property type="evidence" value="ECO:0007669"/>
    <property type="project" value="InterPro"/>
</dbReference>
<keyword evidence="4" id="KW-0949">S-adenosyl-L-methionine</keyword>
<dbReference type="InterPro" id="IPR023404">
    <property type="entry name" value="rSAM_horseshoe"/>
</dbReference>
<dbReference type="InterPro" id="IPR006638">
    <property type="entry name" value="Elp3/MiaA/NifB-like_rSAM"/>
</dbReference>
<name>W4M0I5_9BACT</name>
<keyword evidence="6" id="KW-0408">Iron</keyword>
<feature type="domain" description="Radical SAM core" evidence="8">
    <location>
        <begin position="203"/>
        <end position="431"/>
    </location>
</feature>
<evidence type="ECO:0000259" key="8">
    <source>
        <dbReference type="PROSITE" id="PS51918"/>
    </source>
</evidence>
<dbReference type="PROSITE" id="PS51918">
    <property type="entry name" value="RADICAL_SAM"/>
    <property type="match status" value="1"/>
</dbReference>
<keyword evidence="5" id="KW-0479">Metal-binding</keyword>
<proteinExistence type="predicted"/>
<evidence type="ECO:0000256" key="3">
    <source>
        <dbReference type="ARBA" id="ARBA00022679"/>
    </source>
</evidence>
<evidence type="ECO:0000256" key="6">
    <source>
        <dbReference type="ARBA" id="ARBA00023004"/>
    </source>
</evidence>
<keyword evidence="3" id="KW-0808">Transferase</keyword>
<dbReference type="SFLD" id="SFLDG01082">
    <property type="entry name" value="B12-binding_domain_containing"/>
    <property type="match status" value="1"/>
</dbReference>
<dbReference type="Pfam" id="PF04055">
    <property type="entry name" value="Radical_SAM"/>
    <property type="match status" value="1"/>
</dbReference>
<dbReference type="SMART" id="SM00729">
    <property type="entry name" value="Elp3"/>
    <property type="match status" value="1"/>
</dbReference>
<dbReference type="InterPro" id="IPR051198">
    <property type="entry name" value="BchE-like"/>
</dbReference>
<evidence type="ECO:0000256" key="7">
    <source>
        <dbReference type="ARBA" id="ARBA00023014"/>
    </source>
</evidence>
<evidence type="ECO:0000256" key="2">
    <source>
        <dbReference type="ARBA" id="ARBA00022603"/>
    </source>
</evidence>
<dbReference type="PANTHER" id="PTHR43409:SF7">
    <property type="entry name" value="BLL1977 PROTEIN"/>
    <property type="match status" value="1"/>
</dbReference>
<evidence type="ECO:0000256" key="5">
    <source>
        <dbReference type="ARBA" id="ARBA00022723"/>
    </source>
</evidence>
<keyword evidence="2" id="KW-0489">Methyltransferase</keyword>
<dbReference type="GO" id="GO:0051539">
    <property type="term" value="F:4 iron, 4 sulfur cluster binding"/>
    <property type="evidence" value="ECO:0007669"/>
    <property type="project" value="UniProtKB-KW"/>
</dbReference>
<accession>W4M0I5</accession>
<evidence type="ECO:0000313" key="10">
    <source>
        <dbReference type="Proteomes" id="UP000019140"/>
    </source>
</evidence>
<dbReference type="InterPro" id="IPR034466">
    <property type="entry name" value="Methyltransferase_Class_B"/>
</dbReference>
<evidence type="ECO:0000313" key="9">
    <source>
        <dbReference type="EMBL" id="ETX03824.1"/>
    </source>
</evidence>
<comment type="cofactor">
    <cofactor evidence="1">
        <name>[4Fe-4S] cluster</name>
        <dbReference type="ChEBI" id="CHEBI:49883"/>
    </cofactor>
</comment>
<dbReference type="Proteomes" id="UP000019140">
    <property type="component" value="Unassembled WGS sequence"/>
</dbReference>
<keyword evidence="7" id="KW-0411">Iron-sulfur</keyword>
<reference evidence="9 10" key="1">
    <citation type="journal article" date="2014" name="Nature">
        <title>An environmental bacterial taxon with a large and distinct metabolic repertoire.</title>
        <authorList>
            <person name="Wilson M.C."/>
            <person name="Mori T."/>
            <person name="Ruckert C."/>
            <person name="Uria A.R."/>
            <person name="Helf M.J."/>
            <person name="Takada K."/>
            <person name="Gernert C."/>
            <person name="Steffens U.A."/>
            <person name="Heycke N."/>
            <person name="Schmitt S."/>
            <person name="Rinke C."/>
            <person name="Helfrich E.J."/>
            <person name="Brachmann A.O."/>
            <person name="Gurgui C."/>
            <person name="Wakimoto T."/>
            <person name="Kracht M."/>
            <person name="Crusemann M."/>
            <person name="Hentschel U."/>
            <person name="Abe I."/>
            <person name="Matsunaga S."/>
            <person name="Kalinowski J."/>
            <person name="Takeyama H."/>
            <person name="Piel J."/>
        </authorList>
    </citation>
    <scope>NUCLEOTIDE SEQUENCE [LARGE SCALE GENOMIC DNA]</scope>
    <source>
        <strain evidence="10">TSY2</strain>
    </source>
</reference>
<gene>
    <name evidence="9" type="ORF">ETSY2_32345</name>
</gene>
<dbReference type="AlphaFoldDB" id="W4M0I5"/>
<dbReference type="SUPFAM" id="SSF102114">
    <property type="entry name" value="Radical SAM enzymes"/>
    <property type="match status" value="1"/>
</dbReference>
<dbReference type="CDD" id="cd01335">
    <property type="entry name" value="Radical_SAM"/>
    <property type="match status" value="1"/>
</dbReference>
<dbReference type="PATRIC" id="fig|1429439.4.peg.5476"/>
<dbReference type="Gene3D" id="3.80.30.20">
    <property type="entry name" value="tm_1862 like domain"/>
    <property type="match status" value="1"/>
</dbReference>
<dbReference type="InterPro" id="IPR058240">
    <property type="entry name" value="rSAM_sf"/>
</dbReference>
<sequence>MIMTEILLAHAFFLNNDPKQIKKMRPYPPLGTLYAASSLRSLGYSVSLYDAMLSEGEHEFKSYLEQYQPSYVAFYEDQFNFLNKMCLNHVREATCRMSEMARAHHATVIAAGADVSDQPEAYFAHGVQYALLGEADHTLIELMDILSGRKEGSAETLAGLTMPTADGIRRNPSRALERQPDVFPFPAWDLLDAERYRKAWNEAHGYFSLNMVTTRGCPFHCNWCAKPIWGQRYAMRSPANVAEEMAWVKHNLNPDHIWFADDIFGLRPQWVAEFAREVESRNASIPFMIQSRVDLITEQAVAALARAGCVEVWLGAESGSQKILDAMDKGTKAQEIPVVRERLRQAGIKACFFIQFGYPGETFEDIMTTVQMVRDTLPDDIGVSVSYPLPGTKFYKMVQNQMGTKVHWEESNDLEMMFQGTYQTPFYRQLHTLIHRDLELRQQLYAQSASDTELLQALDCLTDDWFTMGQLDGQYRSADPTVIRKDYDQVEEPDLSKEWN</sequence>